<evidence type="ECO:0000256" key="7">
    <source>
        <dbReference type="ARBA" id="ARBA00022833"/>
    </source>
</evidence>
<dbReference type="CDD" id="cd07343">
    <property type="entry name" value="M48A_Zmpste24p_like"/>
    <property type="match status" value="1"/>
</dbReference>
<feature type="transmembrane region" description="Helical" evidence="14">
    <location>
        <begin position="160"/>
        <end position="179"/>
    </location>
</feature>
<comment type="subcellular location">
    <subcellularLocation>
        <location evidence="1">Endoplasmic reticulum membrane</location>
        <topology evidence="1">Multi-pass membrane protein</topology>
    </subcellularLocation>
</comment>
<evidence type="ECO:0000313" key="17">
    <source>
        <dbReference type="EMBL" id="TVM35770.1"/>
    </source>
</evidence>
<evidence type="ECO:0000256" key="6">
    <source>
        <dbReference type="ARBA" id="ARBA00022824"/>
    </source>
</evidence>
<organism evidence="17 18">
    <name type="scientific">Oceanidesulfovibrio marinus</name>
    <dbReference type="NCBI Taxonomy" id="370038"/>
    <lineage>
        <taxon>Bacteria</taxon>
        <taxon>Pseudomonadati</taxon>
        <taxon>Thermodesulfobacteriota</taxon>
        <taxon>Desulfovibrionia</taxon>
        <taxon>Desulfovibrionales</taxon>
        <taxon>Desulfovibrionaceae</taxon>
        <taxon>Oceanidesulfovibrio</taxon>
    </lineage>
</organism>
<reference evidence="17 18" key="1">
    <citation type="submission" date="2018-06" db="EMBL/GenBank/DDBJ databases">
        <title>Complete genome of Desulfovibrio marinus P48SEP.</title>
        <authorList>
            <person name="Crispim J.S."/>
            <person name="Vidigal P.M.P."/>
            <person name="Silva L.C.F."/>
            <person name="Araujo L.C."/>
            <person name="Laguardia C.N."/>
            <person name="Dias R.S."/>
            <person name="Sousa M.P."/>
            <person name="Paula S.O."/>
            <person name="Silva C."/>
        </authorList>
    </citation>
    <scope>NUCLEOTIDE SEQUENCE [LARGE SCALE GENOMIC DNA]</scope>
    <source>
        <strain evidence="17 18">P48SEP</strain>
    </source>
</reference>
<feature type="transmembrane region" description="Helical" evidence="14">
    <location>
        <begin position="110"/>
        <end position="139"/>
    </location>
</feature>
<keyword evidence="2 13" id="KW-0645">Protease</keyword>
<feature type="domain" description="Peptidase M48" evidence="15">
    <location>
        <begin position="218"/>
        <end position="429"/>
    </location>
</feature>
<feature type="active site" description="Proton donor" evidence="11">
    <location>
        <position position="370"/>
    </location>
</feature>
<accession>A0A6P1ZKD8</accession>
<dbReference type="AlphaFoldDB" id="A0A6P1ZKD8"/>
<evidence type="ECO:0000256" key="13">
    <source>
        <dbReference type="RuleBase" id="RU003983"/>
    </source>
</evidence>
<dbReference type="GO" id="GO:0046872">
    <property type="term" value="F:metal ion binding"/>
    <property type="evidence" value="ECO:0007669"/>
    <property type="project" value="UniProtKB-KW"/>
</dbReference>
<keyword evidence="3 14" id="KW-0812">Transmembrane</keyword>
<evidence type="ECO:0000313" key="18">
    <source>
        <dbReference type="Proteomes" id="UP000434052"/>
    </source>
</evidence>
<feature type="active site" evidence="11">
    <location>
        <position position="289"/>
    </location>
</feature>
<evidence type="ECO:0000256" key="10">
    <source>
        <dbReference type="ARBA" id="ARBA00023136"/>
    </source>
</evidence>
<evidence type="ECO:0000259" key="16">
    <source>
        <dbReference type="Pfam" id="PF16491"/>
    </source>
</evidence>
<feature type="transmembrane region" description="Helical" evidence="14">
    <location>
        <begin position="6"/>
        <end position="23"/>
    </location>
</feature>
<feature type="transmembrane region" description="Helical" evidence="14">
    <location>
        <begin position="66"/>
        <end position="90"/>
    </location>
</feature>
<keyword evidence="7 12" id="KW-0862">Zinc</keyword>
<keyword evidence="9 13" id="KW-0482">Metalloprotease</keyword>
<feature type="transmembrane region" description="Helical" evidence="14">
    <location>
        <begin position="185"/>
        <end position="205"/>
    </location>
</feature>
<dbReference type="PANTHER" id="PTHR10120">
    <property type="entry name" value="CAAX PRENYL PROTEASE 1"/>
    <property type="match status" value="1"/>
</dbReference>
<dbReference type="Pfam" id="PF01435">
    <property type="entry name" value="Peptidase_M48"/>
    <property type="match status" value="1"/>
</dbReference>
<dbReference type="InterPro" id="IPR001915">
    <property type="entry name" value="Peptidase_M48"/>
</dbReference>
<comment type="cofactor">
    <cofactor evidence="12 13">
        <name>Zn(2+)</name>
        <dbReference type="ChEBI" id="CHEBI:29105"/>
    </cofactor>
    <text evidence="12 13">Binds 1 zinc ion per subunit.</text>
</comment>
<name>A0A6P1ZKD8_9BACT</name>
<sequence length="432" mass="46407">MEHVYLAVALAAIAGGFFLESMVRRATMHSLPAVPPKELDDSYAPGEFSRFIHYTRARLHFGNVQGVITSGAIFLFIALGGIGLTDFWAASLATSLGFDGFNAASMSGDIVRGLIFLVILAVLSAALGLPFTLYDTFVLEERYGFNRTTWKTFLLDRIKGVILTALLGGPLIALVIAAFHLAGSWAWLAGWAVASAFSLLMLWLGPSLLLPLFNKFEPLEEGELRSDIEKYCSAQNVDVTGVFVMDGSRRSSRSNAFVTGLGSKKRIALFDTLMESLQTNEIVAVLAHEVGHYTLGHIPRTVALSLIRNAALFFLLGLALADPDLYASFGVTGMPVAAGLVCFGLVIAPLSYVLGVVDNALSRKHERQADAYAARTLGKALNIDAGASLAGALKKLTTDNLANPSPPRIAVVLHHSHPPLLERIRSLRSQAA</sequence>
<evidence type="ECO:0000256" key="1">
    <source>
        <dbReference type="ARBA" id="ARBA00004477"/>
    </source>
</evidence>
<evidence type="ECO:0000256" key="9">
    <source>
        <dbReference type="ARBA" id="ARBA00023049"/>
    </source>
</evidence>
<evidence type="ECO:0000256" key="3">
    <source>
        <dbReference type="ARBA" id="ARBA00022692"/>
    </source>
</evidence>
<dbReference type="InterPro" id="IPR032456">
    <property type="entry name" value="Peptidase_M48_N"/>
</dbReference>
<feature type="binding site" evidence="12">
    <location>
        <position position="288"/>
    </location>
    <ligand>
        <name>Zn(2+)</name>
        <dbReference type="ChEBI" id="CHEBI:29105"/>
        <note>catalytic</note>
    </ligand>
</feature>
<keyword evidence="6" id="KW-0256">Endoplasmic reticulum</keyword>
<dbReference type="Gene3D" id="3.30.2010.10">
    <property type="entry name" value="Metalloproteases ('zincins'), catalytic domain"/>
    <property type="match status" value="1"/>
</dbReference>
<evidence type="ECO:0000259" key="15">
    <source>
        <dbReference type="Pfam" id="PF01435"/>
    </source>
</evidence>
<dbReference type="EMBL" id="QMIF01000002">
    <property type="protein sequence ID" value="TVM35770.1"/>
    <property type="molecule type" value="Genomic_DNA"/>
</dbReference>
<dbReference type="GO" id="GO:0004222">
    <property type="term" value="F:metalloendopeptidase activity"/>
    <property type="evidence" value="ECO:0007669"/>
    <property type="project" value="InterPro"/>
</dbReference>
<comment type="caution">
    <text evidence="17">The sequence shown here is derived from an EMBL/GenBank/DDBJ whole genome shotgun (WGS) entry which is preliminary data.</text>
</comment>
<feature type="domain" description="CAAX prenyl protease 1 N-terminal" evidence="16">
    <location>
        <begin position="35"/>
        <end position="215"/>
    </location>
</feature>
<dbReference type="FunFam" id="3.30.2010.10:FF:000002">
    <property type="entry name" value="CAAX prenyl protease"/>
    <property type="match status" value="1"/>
</dbReference>
<evidence type="ECO:0000256" key="4">
    <source>
        <dbReference type="ARBA" id="ARBA00022723"/>
    </source>
</evidence>
<feature type="transmembrane region" description="Helical" evidence="14">
    <location>
        <begin position="333"/>
        <end position="357"/>
    </location>
</feature>
<dbReference type="Pfam" id="PF16491">
    <property type="entry name" value="Peptidase_M48_N"/>
    <property type="match status" value="1"/>
</dbReference>
<keyword evidence="4 12" id="KW-0479">Metal-binding</keyword>
<dbReference type="RefSeq" id="WP_144234100.1">
    <property type="nucleotide sequence ID" value="NZ_QMIF01000002.1"/>
</dbReference>
<protein>
    <submittedName>
        <fullName evidence="17">M48 family peptidase</fullName>
    </submittedName>
</protein>
<evidence type="ECO:0000256" key="2">
    <source>
        <dbReference type="ARBA" id="ARBA00022670"/>
    </source>
</evidence>
<keyword evidence="10 14" id="KW-0472">Membrane</keyword>
<evidence type="ECO:0000256" key="12">
    <source>
        <dbReference type="PIRSR" id="PIRSR627057-2"/>
    </source>
</evidence>
<dbReference type="GO" id="GO:0071586">
    <property type="term" value="P:CAAX-box protein processing"/>
    <property type="evidence" value="ECO:0007669"/>
    <property type="project" value="InterPro"/>
</dbReference>
<feature type="transmembrane region" description="Helical" evidence="14">
    <location>
        <begin position="302"/>
        <end position="321"/>
    </location>
</feature>
<feature type="binding site" evidence="12">
    <location>
        <position position="292"/>
    </location>
    <ligand>
        <name>Zn(2+)</name>
        <dbReference type="ChEBI" id="CHEBI:29105"/>
        <note>catalytic</note>
    </ligand>
</feature>
<gene>
    <name evidence="17" type="ORF">DQK91_03655</name>
</gene>
<dbReference type="InterPro" id="IPR027057">
    <property type="entry name" value="CAXX_Prtase_1"/>
</dbReference>
<evidence type="ECO:0000256" key="8">
    <source>
        <dbReference type="ARBA" id="ARBA00022989"/>
    </source>
</evidence>
<comment type="similarity">
    <text evidence="13">Belongs to the peptidase M48 family.</text>
</comment>
<dbReference type="OrthoDB" id="9781930at2"/>
<proteinExistence type="inferred from homology"/>
<evidence type="ECO:0000256" key="14">
    <source>
        <dbReference type="SAM" id="Phobius"/>
    </source>
</evidence>
<keyword evidence="8 14" id="KW-1133">Transmembrane helix</keyword>
<dbReference type="Proteomes" id="UP000434052">
    <property type="component" value="Unassembled WGS sequence"/>
</dbReference>
<evidence type="ECO:0000256" key="11">
    <source>
        <dbReference type="PIRSR" id="PIRSR627057-1"/>
    </source>
</evidence>
<evidence type="ECO:0000256" key="5">
    <source>
        <dbReference type="ARBA" id="ARBA00022801"/>
    </source>
</evidence>
<keyword evidence="5 13" id="KW-0378">Hydrolase</keyword>
<feature type="binding site" evidence="12">
    <location>
        <position position="366"/>
    </location>
    <ligand>
        <name>Zn(2+)</name>
        <dbReference type="ChEBI" id="CHEBI:29105"/>
        <note>catalytic</note>
    </ligand>
</feature>